<dbReference type="PANTHER" id="PTHR30093">
    <property type="entry name" value="GENERAL SECRETION PATHWAY PROTEIN G"/>
    <property type="match status" value="1"/>
</dbReference>
<dbReference type="eggNOG" id="COG2165">
    <property type="taxonomic scope" value="Bacteria"/>
</dbReference>
<name>A6DMC1_9BACT</name>
<keyword evidence="2" id="KW-1185">Reference proteome</keyword>
<dbReference type="Gene3D" id="3.30.700.10">
    <property type="entry name" value="Glycoprotein, Type 4 Pilin"/>
    <property type="match status" value="1"/>
</dbReference>
<dbReference type="STRING" id="313628.LNTAR_15617"/>
<gene>
    <name evidence="1" type="ORF">LNTAR_15617</name>
</gene>
<reference evidence="1 2" key="1">
    <citation type="journal article" date="2010" name="J. Bacteriol.">
        <title>Genome sequence of Lentisphaera araneosa HTCC2155T, the type species of the order Lentisphaerales in the phylum Lentisphaerae.</title>
        <authorList>
            <person name="Thrash J.C."/>
            <person name="Cho J.C."/>
            <person name="Vergin K.L."/>
            <person name="Morris R.M."/>
            <person name="Giovannoni S.J."/>
        </authorList>
    </citation>
    <scope>NUCLEOTIDE SEQUENCE [LARGE SCALE GENOMIC DNA]</scope>
    <source>
        <strain evidence="1 2">HTCC2155</strain>
    </source>
</reference>
<dbReference type="RefSeq" id="WP_007279020.1">
    <property type="nucleotide sequence ID" value="NZ_ABCK01000011.1"/>
</dbReference>
<dbReference type="SUPFAM" id="SSF54523">
    <property type="entry name" value="Pili subunits"/>
    <property type="match status" value="1"/>
</dbReference>
<proteinExistence type="predicted"/>
<dbReference type="PANTHER" id="PTHR30093:SF2">
    <property type="entry name" value="TYPE II SECRETION SYSTEM PROTEIN H"/>
    <property type="match status" value="1"/>
</dbReference>
<evidence type="ECO:0000313" key="2">
    <source>
        <dbReference type="Proteomes" id="UP000004947"/>
    </source>
</evidence>
<evidence type="ECO:0000313" key="1">
    <source>
        <dbReference type="EMBL" id="EDM27111.1"/>
    </source>
</evidence>
<sequence>MKMKKKHVSLIEILVVVAIIGILASLLLPSLKSARESAKSVNCLNNLRNLGMFTEMHLGDNDGNIPPRLLWYSDDYTGEVNNQSYRWHTFLGEYISSPGTNLFDAKVFSCPSKSIFVRQDNGLATDGALTYWVNNHEAADGRSPWNNNWGVTDPGVGNDIQEEYVNITEILEPATLASIYDVAQDWVGRVAESGAGGFVSHAQDIWDQASPGPSSSSEPETLIGYKQIPSQNGIHYWRGAVDFRHPRQTINTVNFDGSATRLINGGVKNKNMVNQ</sequence>
<dbReference type="Proteomes" id="UP000004947">
    <property type="component" value="Unassembled WGS sequence"/>
</dbReference>
<dbReference type="EMBL" id="ABCK01000011">
    <property type="protein sequence ID" value="EDM27111.1"/>
    <property type="molecule type" value="Genomic_DNA"/>
</dbReference>
<comment type="caution">
    <text evidence="1">The sequence shown here is derived from an EMBL/GenBank/DDBJ whole genome shotgun (WGS) entry which is preliminary data.</text>
</comment>
<dbReference type="InterPro" id="IPR045584">
    <property type="entry name" value="Pilin-like"/>
</dbReference>
<organism evidence="1 2">
    <name type="scientific">Lentisphaera araneosa HTCC2155</name>
    <dbReference type="NCBI Taxonomy" id="313628"/>
    <lineage>
        <taxon>Bacteria</taxon>
        <taxon>Pseudomonadati</taxon>
        <taxon>Lentisphaerota</taxon>
        <taxon>Lentisphaeria</taxon>
        <taxon>Lentisphaerales</taxon>
        <taxon>Lentisphaeraceae</taxon>
        <taxon>Lentisphaera</taxon>
    </lineage>
</organism>
<dbReference type="AlphaFoldDB" id="A6DMC1"/>
<accession>A6DMC1</accession>
<protein>
    <submittedName>
        <fullName evidence="1">Uncharacterized protein</fullName>
    </submittedName>
</protein>